<dbReference type="Proteomes" id="UP000192907">
    <property type="component" value="Unassembled WGS sequence"/>
</dbReference>
<organism evidence="3 4">
    <name type="scientific">Pseudobacteriovorax antillogorgiicola</name>
    <dbReference type="NCBI Taxonomy" id="1513793"/>
    <lineage>
        <taxon>Bacteria</taxon>
        <taxon>Pseudomonadati</taxon>
        <taxon>Bdellovibrionota</taxon>
        <taxon>Oligoflexia</taxon>
        <taxon>Oligoflexales</taxon>
        <taxon>Pseudobacteriovoracaceae</taxon>
        <taxon>Pseudobacteriovorax</taxon>
    </lineage>
</organism>
<dbReference type="RefSeq" id="WP_132320734.1">
    <property type="nucleotide sequence ID" value="NZ_FWZT01000010.1"/>
</dbReference>
<dbReference type="STRING" id="1513793.SAMN06296036_11051"/>
<evidence type="ECO:0000313" key="4">
    <source>
        <dbReference type="Proteomes" id="UP000192907"/>
    </source>
</evidence>
<protein>
    <recommendedName>
        <fullName evidence="5">Outer membrane protein beta-barrel domain-containing protein</fullName>
    </recommendedName>
</protein>
<keyword evidence="4" id="KW-1185">Reference proteome</keyword>
<accession>A0A1Y6C249</accession>
<proteinExistence type="predicted"/>
<keyword evidence="2" id="KW-0732">Signal</keyword>
<feature type="signal peptide" evidence="2">
    <location>
        <begin position="1"/>
        <end position="20"/>
    </location>
</feature>
<feature type="compositionally biased region" description="Polar residues" evidence="1">
    <location>
        <begin position="21"/>
        <end position="33"/>
    </location>
</feature>
<evidence type="ECO:0000256" key="2">
    <source>
        <dbReference type="SAM" id="SignalP"/>
    </source>
</evidence>
<feature type="chain" id="PRO_5012870692" description="Outer membrane protein beta-barrel domain-containing protein" evidence="2">
    <location>
        <begin position="21"/>
        <end position="249"/>
    </location>
</feature>
<feature type="region of interest" description="Disordered" evidence="1">
    <location>
        <begin position="21"/>
        <end position="40"/>
    </location>
</feature>
<evidence type="ECO:0000313" key="3">
    <source>
        <dbReference type="EMBL" id="SMF32729.1"/>
    </source>
</evidence>
<dbReference type="EMBL" id="FWZT01000010">
    <property type="protein sequence ID" value="SMF32729.1"/>
    <property type="molecule type" value="Genomic_DNA"/>
</dbReference>
<evidence type="ECO:0000256" key="1">
    <source>
        <dbReference type="SAM" id="MobiDB-lite"/>
    </source>
</evidence>
<sequence length="249" mass="26829">MYSGPILFLILLLAGSQAKGSTLQSEGTRSPSQETPPPRGTLTFAENFHVFLVYNNGSLNLDLGDPDSLPETPQSGLYSDNAPASGSFFDGSVREFRSVLALLFSRRQQLFHVGIGLSNMELGKPGPDLTKGRAKTNLHINSLSTEIAVLKKIPKFGYTKGTVILDTMIDGRIRTQYDTTADGATAIVDSQLKSGFKLAIGGEYHINITEGLSLGVNAGIQYGIMSFDNRKKTSSLYGLSYGLACLLRI</sequence>
<evidence type="ECO:0008006" key="5">
    <source>
        <dbReference type="Google" id="ProtNLM"/>
    </source>
</evidence>
<dbReference type="AlphaFoldDB" id="A0A1Y6C249"/>
<name>A0A1Y6C249_9BACT</name>
<gene>
    <name evidence="3" type="ORF">SAMN06296036_11051</name>
</gene>
<reference evidence="4" key="1">
    <citation type="submission" date="2017-04" db="EMBL/GenBank/DDBJ databases">
        <authorList>
            <person name="Varghese N."/>
            <person name="Submissions S."/>
        </authorList>
    </citation>
    <scope>NUCLEOTIDE SEQUENCE [LARGE SCALE GENOMIC DNA]</scope>
    <source>
        <strain evidence="4">RKEM611</strain>
    </source>
</reference>